<feature type="compositionally biased region" description="Polar residues" evidence="1">
    <location>
        <begin position="1"/>
        <end position="13"/>
    </location>
</feature>
<reference evidence="2 3" key="1">
    <citation type="journal article" date="2019" name="Int. J. Syst. Evol. Microbiol.">
        <title>The Global Catalogue of Microorganisms (GCM) 10K type strain sequencing project: providing services to taxonomists for standard genome sequencing and annotation.</title>
        <authorList>
            <consortium name="The Broad Institute Genomics Platform"/>
            <consortium name="The Broad Institute Genome Sequencing Center for Infectious Disease"/>
            <person name="Wu L."/>
            <person name="Ma J."/>
        </authorList>
    </citation>
    <scope>NUCLEOTIDE SEQUENCE [LARGE SCALE GENOMIC DNA]</scope>
    <source>
        <strain evidence="2 3">CGMCC 1.12553</strain>
    </source>
</reference>
<keyword evidence="3" id="KW-1185">Reference proteome</keyword>
<dbReference type="EMBL" id="JBHSDS010000006">
    <property type="protein sequence ID" value="MFC4358179.1"/>
    <property type="molecule type" value="Genomic_DNA"/>
</dbReference>
<sequence length="95" mass="9843">MVPPSDSNHSTGPVTDRDADPATDRGTDPAERGCPKCGHTGTDVGTISTTGGGLSKLFDIQTNSFKVVSCTNCGYSELYRDSTPGSSDIVDVFLG</sequence>
<gene>
    <name evidence="2" type="ORF">ACFO0N_09480</name>
</gene>
<feature type="region of interest" description="Disordered" evidence="1">
    <location>
        <begin position="1"/>
        <end position="45"/>
    </location>
</feature>
<dbReference type="Proteomes" id="UP001595921">
    <property type="component" value="Unassembled WGS sequence"/>
</dbReference>
<evidence type="ECO:0000313" key="2">
    <source>
        <dbReference type="EMBL" id="MFC4358179.1"/>
    </source>
</evidence>
<dbReference type="RefSeq" id="WP_267624206.1">
    <property type="nucleotide sequence ID" value="NZ_JAODIW010000008.1"/>
</dbReference>
<evidence type="ECO:0000313" key="3">
    <source>
        <dbReference type="Proteomes" id="UP001595921"/>
    </source>
</evidence>
<evidence type="ECO:0000256" key="1">
    <source>
        <dbReference type="SAM" id="MobiDB-lite"/>
    </source>
</evidence>
<proteinExistence type="predicted"/>
<dbReference type="InterPro" id="IPR018652">
    <property type="entry name" value="DUF2082_NA-bd_Znr"/>
</dbReference>
<name>A0ABD5PB86_9EURY</name>
<organism evidence="2 3">
    <name type="scientific">Halobium salinum</name>
    <dbReference type="NCBI Taxonomy" id="1364940"/>
    <lineage>
        <taxon>Archaea</taxon>
        <taxon>Methanobacteriati</taxon>
        <taxon>Methanobacteriota</taxon>
        <taxon>Stenosarchaea group</taxon>
        <taxon>Halobacteria</taxon>
        <taxon>Halobacteriales</taxon>
        <taxon>Haloferacaceae</taxon>
        <taxon>Halobium</taxon>
    </lineage>
</organism>
<comment type="caution">
    <text evidence="2">The sequence shown here is derived from an EMBL/GenBank/DDBJ whole genome shotgun (WGS) entry which is preliminary data.</text>
</comment>
<feature type="compositionally biased region" description="Basic and acidic residues" evidence="1">
    <location>
        <begin position="15"/>
        <end position="34"/>
    </location>
</feature>
<accession>A0ABD5PB86</accession>
<dbReference type="AlphaFoldDB" id="A0ABD5PB86"/>
<protein>
    <submittedName>
        <fullName evidence="2">Zinc ribbon domain-containing protein</fullName>
    </submittedName>
</protein>
<dbReference type="Pfam" id="PF09855">
    <property type="entry name" value="Zn_ribbon_13"/>
    <property type="match status" value="1"/>
</dbReference>